<accession>A0A1Q9DPJ7</accession>
<feature type="coiled-coil region" evidence="1">
    <location>
        <begin position="489"/>
        <end position="545"/>
    </location>
</feature>
<sequence>MAARDYSESRYVHLAINGLSGLLGLLDVKASISVFELRSKVEDLLKIPMKEQQLLLGASPLSDTATLDDVLGLNKQTHQEPPKGCAEVTLVRVQKPEIEQDFSPWLDRDPATWPLLAALPELVEAASKQGLRLLVYADSQGHRIVYPHFRGATTLAVCSYEHAERLLSFQAKAATSQQDALETAVKDLRSEVDARLEQATRASARRCAAIEDSLEALRVSSAAQTSALRSELSAAVDALATAGPMEAVTVMQAHGGAQLESRFALLEQQIETLKVSAATSGMRANSPQRADRKVEAVEQKVSQLEARLKDYRSQTSTFAHEQPASIIIIIIIIVVIIVIIVIVIIVIVIVRVIVIVIVVVVVVVVVVTEIVIVVIIIVITITITTTLIIIIIIIIITMIIIIVAIIIAMIVVTIIIIIVIVVIVIVIVVIVVIIIMMIIIFTTTIIIISSISIIVTITITMIISSTITITFATIIIQDQVHELKSALNSQEVMAQMEDLRDQNSEALRTAAANIATLEGSVDSWRQRMDRALKETEQRLSQEVEKRLQPVQDRVVQDIKGVTGALAAEAESLRGKMEQRIADEFRQISGQIQSVHSTALQNHESMGNNVSGLLQRLGAAEISMAEEQGKRELMKRHLEERLDQVANSRTQHRPSEEAREGAEPGSPRTRETARVAVQLEVHDKEMKRLAKEFQSQAKILDRLSEQQRRLAQEQATDVSRHESSRLEERKGTEKSEKRLKARLEELEARLEIMQSGSPKAIARGTEPWEGMETPATSASVILEMLVGSLQPLLNLLLVPVAVISLIAYAGGKALLRKTLPFGAAVSTCVLLKAMGEGFGPPWSSFQPSSAIVVVVLLMEPGITVERLLLRASERVVGTCMGCGLAVSMALLMDILGKEPLQICSFCFASFTLFGAVQAHHGVIPFVFSVMCIACAVVIFGYMTTGWAFIRSQVASVLVGEIVSLSSSLLFEGLLGDAASSRSHAHVVEIAKEMVDKAFVAIELVFVHNEAAALRAAGSSPARQFRALGRRRTFSPGVLELLAHEGPEGHGRSDELGWLESQEAGLETRSRACLADMAAVEKLWGCLGFGKSSIGVSHYSAVVRQVHFLFLQACTLARNAPLNSEVRGEVRQTLDDVRFNMLAMCQPLKTFLDGLNAVAGVAKFEAEMLRMCDIVQEVHTKLESVWTVCKQQWQSSCQSSTVSTAKRIQSAVQLAKQKRSASAFCQGLDSMLAAAVNLVREHIHIGYPKATDAGAVNILHQRLEDMAGLPPVCQQVD</sequence>
<keyword evidence="3" id="KW-0472">Membrane</keyword>
<evidence type="ECO:0000313" key="5">
    <source>
        <dbReference type="EMBL" id="OLP97095.1"/>
    </source>
</evidence>
<dbReference type="PROSITE" id="PS50053">
    <property type="entry name" value="UBIQUITIN_2"/>
    <property type="match status" value="1"/>
</dbReference>
<name>A0A1Q9DPJ7_SYMMI</name>
<feature type="transmembrane region" description="Helical" evidence="3">
    <location>
        <begin position="791"/>
        <end position="810"/>
    </location>
</feature>
<comment type="caution">
    <text evidence="5">The sequence shown here is derived from an EMBL/GenBank/DDBJ whole genome shotgun (WGS) entry which is preliminary data.</text>
</comment>
<feature type="transmembrane region" description="Helical" evidence="3">
    <location>
        <begin position="446"/>
        <end position="476"/>
    </location>
</feature>
<feature type="transmembrane region" description="Helical" evidence="3">
    <location>
        <begin position="921"/>
        <end position="940"/>
    </location>
</feature>
<keyword evidence="3" id="KW-1133">Transmembrane helix</keyword>
<gene>
    <name evidence="5" type="ORF">AK812_SmicGene20640</name>
</gene>
<dbReference type="Gene3D" id="3.10.20.90">
    <property type="entry name" value="Phosphatidylinositol 3-kinase Catalytic Subunit, Chain A, domain 1"/>
    <property type="match status" value="1"/>
</dbReference>
<organism evidence="5 6">
    <name type="scientific">Symbiodinium microadriaticum</name>
    <name type="common">Dinoflagellate</name>
    <name type="synonym">Zooxanthella microadriatica</name>
    <dbReference type="NCBI Taxonomy" id="2951"/>
    <lineage>
        <taxon>Eukaryota</taxon>
        <taxon>Sar</taxon>
        <taxon>Alveolata</taxon>
        <taxon>Dinophyceae</taxon>
        <taxon>Suessiales</taxon>
        <taxon>Symbiodiniaceae</taxon>
        <taxon>Symbiodinium</taxon>
    </lineage>
</organism>
<dbReference type="OrthoDB" id="437915at2759"/>
<feature type="region of interest" description="Disordered" evidence="2">
    <location>
        <begin position="643"/>
        <end position="670"/>
    </location>
</feature>
<keyword evidence="3" id="KW-0812">Transmembrane</keyword>
<dbReference type="Proteomes" id="UP000186817">
    <property type="component" value="Unassembled WGS sequence"/>
</dbReference>
<dbReference type="CDD" id="cd17039">
    <property type="entry name" value="Ubl_ubiquitin_like"/>
    <property type="match status" value="1"/>
</dbReference>
<keyword evidence="1" id="KW-0175">Coiled coil</keyword>
<proteinExistence type="predicted"/>
<dbReference type="AlphaFoldDB" id="A0A1Q9DPJ7"/>
<feature type="transmembrane region" description="Helical" evidence="3">
    <location>
        <begin position="387"/>
        <end position="407"/>
    </location>
</feature>
<evidence type="ECO:0000256" key="2">
    <source>
        <dbReference type="SAM" id="MobiDB-lite"/>
    </source>
</evidence>
<evidence type="ECO:0000256" key="1">
    <source>
        <dbReference type="SAM" id="Coils"/>
    </source>
</evidence>
<dbReference type="InterPro" id="IPR000626">
    <property type="entry name" value="Ubiquitin-like_dom"/>
</dbReference>
<dbReference type="PANTHER" id="PTHR34491:SF156">
    <property type="entry name" value="KINESIN MOTOR DOMAIN-CONTAINING PROTEIN"/>
    <property type="match status" value="1"/>
</dbReference>
<dbReference type="PANTHER" id="PTHR34491">
    <property type="entry name" value="A-TYPE INCLUSION PROTEIN, PUTATIVE-RELATED"/>
    <property type="match status" value="1"/>
</dbReference>
<feature type="compositionally biased region" description="Basic and acidic residues" evidence="2">
    <location>
        <begin position="652"/>
        <end position="670"/>
    </location>
</feature>
<dbReference type="InterPro" id="IPR029071">
    <property type="entry name" value="Ubiquitin-like_domsf"/>
</dbReference>
<feature type="transmembrane region" description="Helical" evidence="3">
    <location>
        <begin position="874"/>
        <end position="891"/>
    </location>
</feature>
<keyword evidence="6" id="KW-1185">Reference proteome</keyword>
<evidence type="ECO:0000256" key="3">
    <source>
        <dbReference type="SAM" id="Phobius"/>
    </source>
</evidence>
<reference evidence="5 6" key="1">
    <citation type="submission" date="2016-02" db="EMBL/GenBank/DDBJ databases">
        <title>Genome analysis of coral dinoflagellate symbionts highlights evolutionary adaptations to a symbiotic lifestyle.</title>
        <authorList>
            <person name="Aranda M."/>
            <person name="Li Y."/>
            <person name="Liew Y.J."/>
            <person name="Baumgarten S."/>
            <person name="Simakov O."/>
            <person name="Wilson M."/>
            <person name="Piel J."/>
            <person name="Ashoor H."/>
            <person name="Bougouffa S."/>
            <person name="Bajic V.B."/>
            <person name="Ryu T."/>
            <person name="Ravasi T."/>
            <person name="Bayer T."/>
            <person name="Micklem G."/>
            <person name="Kim H."/>
            <person name="Bhak J."/>
            <person name="Lajeunesse T.C."/>
            <person name="Voolstra C.R."/>
        </authorList>
    </citation>
    <scope>NUCLEOTIDE SEQUENCE [LARGE SCALE GENOMIC DNA]</scope>
    <source>
        <strain evidence="5 6">CCMP2467</strain>
    </source>
</reference>
<feature type="region of interest" description="Disordered" evidence="2">
    <location>
        <begin position="707"/>
        <end position="736"/>
    </location>
</feature>
<dbReference type="SUPFAM" id="SSF54236">
    <property type="entry name" value="Ubiquitin-like"/>
    <property type="match status" value="1"/>
</dbReference>
<dbReference type="EMBL" id="LSRX01000446">
    <property type="protein sequence ID" value="OLP97095.1"/>
    <property type="molecule type" value="Genomic_DNA"/>
</dbReference>
<evidence type="ECO:0000259" key="4">
    <source>
        <dbReference type="PROSITE" id="PS50053"/>
    </source>
</evidence>
<feature type="transmembrane region" description="Helical" evidence="3">
    <location>
        <begin position="357"/>
        <end position="381"/>
    </location>
</feature>
<protein>
    <recommendedName>
        <fullName evidence="4">Ubiquitin-like domain-containing protein</fullName>
    </recommendedName>
</protein>
<feature type="transmembrane region" description="Helical" evidence="3">
    <location>
        <begin position="326"/>
        <end position="350"/>
    </location>
</feature>
<feature type="transmembrane region" description="Helical" evidence="3">
    <location>
        <begin position="414"/>
        <end position="440"/>
    </location>
</feature>
<feature type="transmembrane region" description="Helical" evidence="3">
    <location>
        <begin position="898"/>
        <end position="915"/>
    </location>
</feature>
<feature type="compositionally biased region" description="Basic and acidic residues" evidence="2">
    <location>
        <begin position="717"/>
        <end position="736"/>
    </location>
</feature>
<dbReference type="SUPFAM" id="SSF58113">
    <property type="entry name" value="Apolipoprotein A-I"/>
    <property type="match status" value="1"/>
</dbReference>
<feature type="domain" description="Ubiquitin-like" evidence="4">
    <location>
        <begin position="12"/>
        <end position="69"/>
    </location>
</feature>
<evidence type="ECO:0000313" key="6">
    <source>
        <dbReference type="Proteomes" id="UP000186817"/>
    </source>
</evidence>